<dbReference type="AlphaFoldDB" id="A0A1D1V892"/>
<organism evidence="2 3">
    <name type="scientific">Ramazzottius varieornatus</name>
    <name type="common">Water bear</name>
    <name type="synonym">Tardigrade</name>
    <dbReference type="NCBI Taxonomy" id="947166"/>
    <lineage>
        <taxon>Eukaryota</taxon>
        <taxon>Metazoa</taxon>
        <taxon>Ecdysozoa</taxon>
        <taxon>Tardigrada</taxon>
        <taxon>Eutardigrada</taxon>
        <taxon>Parachela</taxon>
        <taxon>Hypsibioidea</taxon>
        <taxon>Ramazzottiidae</taxon>
        <taxon>Ramazzottius</taxon>
    </lineage>
</organism>
<reference evidence="2 3" key="1">
    <citation type="journal article" date="2016" name="Nat. Commun.">
        <title>Extremotolerant tardigrade genome and improved radiotolerance of human cultured cells by tardigrade-unique protein.</title>
        <authorList>
            <person name="Hashimoto T."/>
            <person name="Horikawa D.D."/>
            <person name="Saito Y."/>
            <person name="Kuwahara H."/>
            <person name="Kozuka-Hata H."/>
            <person name="Shin-I T."/>
            <person name="Minakuchi Y."/>
            <person name="Ohishi K."/>
            <person name="Motoyama A."/>
            <person name="Aizu T."/>
            <person name="Enomoto A."/>
            <person name="Kondo K."/>
            <person name="Tanaka S."/>
            <person name="Hara Y."/>
            <person name="Koshikawa S."/>
            <person name="Sagara H."/>
            <person name="Miura T."/>
            <person name="Yokobori S."/>
            <person name="Miyagawa K."/>
            <person name="Suzuki Y."/>
            <person name="Kubo T."/>
            <person name="Oyama M."/>
            <person name="Kohara Y."/>
            <person name="Fujiyama A."/>
            <person name="Arakawa K."/>
            <person name="Katayama T."/>
            <person name="Toyoda A."/>
            <person name="Kunieda T."/>
        </authorList>
    </citation>
    <scope>NUCLEOTIDE SEQUENCE [LARGE SCALE GENOMIC DNA]</scope>
    <source>
        <strain evidence="2 3">YOKOZUNA-1</strain>
    </source>
</reference>
<gene>
    <name evidence="2" type="primary">RvY_07436</name>
    <name evidence="2" type="synonym">RvY_07436.2</name>
    <name evidence="2" type="ORF">RvY_07436-2</name>
</gene>
<dbReference type="EMBL" id="BDGG01000003">
    <property type="protein sequence ID" value="GAU95907.1"/>
    <property type="molecule type" value="Genomic_DNA"/>
</dbReference>
<comment type="caution">
    <text evidence="2">The sequence shown here is derived from an EMBL/GenBank/DDBJ whole genome shotgun (WGS) entry which is preliminary data.</text>
</comment>
<evidence type="ECO:0000313" key="3">
    <source>
        <dbReference type="Proteomes" id="UP000186922"/>
    </source>
</evidence>
<sequence length="141" mass="14917">MAVLGSCFCLSAHQGLYTKSFPNADSNQAAFTVTVFFTVGGFFFLLASATRTETGGSRGMALEYSAMGILAGKLLGHARSCVSLHALSDSVQPVLRFTRGAFEPCSQRSVRLFLSVGSTTSAPDCWLGSNSLGFRCPDSAR</sequence>
<keyword evidence="1" id="KW-0812">Transmembrane</keyword>
<accession>A0A1D1V892</accession>
<protein>
    <submittedName>
        <fullName evidence="2">Uncharacterized protein</fullName>
    </submittedName>
</protein>
<feature type="transmembrane region" description="Helical" evidence="1">
    <location>
        <begin position="30"/>
        <end position="50"/>
    </location>
</feature>
<keyword evidence="3" id="KW-1185">Reference proteome</keyword>
<evidence type="ECO:0000313" key="2">
    <source>
        <dbReference type="EMBL" id="GAU95907.1"/>
    </source>
</evidence>
<name>A0A1D1V892_RAMVA</name>
<dbReference type="Proteomes" id="UP000186922">
    <property type="component" value="Unassembled WGS sequence"/>
</dbReference>
<keyword evidence="1" id="KW-1133">Transmembrane helix</keyword>
<evidence type="ECO:0000256" key="1">
    <source>
        <dbReference type="SAM" id="Phobius"/>
    </source>
</evidence>
<keyword evidence="1" id="KW-0472">Membrane</keyword>
<proteinExistence type="predicted"/>